<reference evidence="2 3" key="1">
    <citation type="journal article" date="2015" name="Antonie Van Leeuwenhoek">
        <title>Oricola cellulosilytica gen. nov., sp. nov., a cellulose-degrading bacterium of the family Phyllobacteriaceae isolated from surface seashore water, and emended descriptions of Mesorhizobium loti and Phyllobacterium myrsinacearum.</title>
        <authorList>
            <person name="Hameed A."/>
            <person name="Shahina M."/>
            <person name="Lai W.A."/>
            <person name="Lin S.Y."/>
            <person name="Young L.S."/>
            <person name="Liu Y.C."/>
            <person name="Hsu Y.H."/>
            <person name="Young C.C."/>
        </authorList>
    </citation>
    <scope>NUCLEOTIDE SEQUENCE [LARGE SCALE GENOMIC DNA]</scope>
    <source>
        <strain evidence="2 3">KCTC 52183</strain>
    </source>
</reference>
<dbReference type="AlphaFoldDB" id="A0A4R0PAF4"/>
<dbReference type="InterPro" id="IPR055905">
    <property type="entry name" value="DUF7482"/>
</dbReference>
<evidence type="ECO:0000313" key="3">
    <source>
        <dbReference type="Proteomes" id="UP000291301"/>
    </source>
</evidence>
<dbReference type="Pfam" id="PF24298">
    <property type="entry name" value="DUF7482"/>
    <property type="match status" value="1"/>
</dbReference>
<protein>
    <recommendedName>
        <fullName evidence="1">DUF7482 domain-containing protein</fullName>
    </recommendedName>
</protein>
<evidence type="ECO:0000259" key="1">
    <source>
        <dbReference type="Pfam" id="PF24298"/>
    </source>
</evidence>
<dbReference type="Proteomes" id="UP000291301">
    <property type="component" value="Unassembled WGS sequence"/>
</dbReference>
<accession>A0A4R0PAF4</accession>
<organism evidence="2 3">
    <name type="scientific">Oricola cellulosilytica</name>
    <dbReference type="NCBI Taxonomy" id="1429082"/>
    <lineage>
        <taxon>Bacteria</taxon>
        <taxon>Pseudomonadati</taxon>
        <taxon>Pseudomonadota</taxon>
        <taxon>Alphaproteobacteria</taxon>
        <taxon>Hyphomicrobiales</taxon>
        <taxon>Ahrensiaceae</taxon>
        <taxon>Oricola</taxon>
    </lineage>
</organism>
<feature type="domain" description="DUF7482" evidence="1">
    <location>
        <begin position="11"/>
        <end position="81"/>
    </location>
</feature>
<dbReference type="RefSeq" id="WP_131570253.1">
    <property type="nucleotide sequence ID" value="NZ_JAINFK010000005.1"/>
</dbReference>
<dbReference type="OrthoDB" id="165082at2"/>
<comment type="caution">
    <text evidence="2">The sequence shown here is derived from an EMBL/GenBank/DDBJ whole genome shotgun (WGS) entry which is preliminary data.</text>
</comment>
<proteinExistence type="predicted"/>
<dbReference type="EMBL" id="SJST01000006">
    <property type="protein sequence ID" value="TCD13232.1"/>
    <property type="molecule type" value="Genomic_DNA"/>
</dbReference>
<sequence>MEPDGPRGPLNYQPDVFDHPVGSDGYSPLRRLLLATWVGGAEPRLLTSAEEVDAAIAGGEIAEERTDVVVNAPFLTWKGGQR</sequence>
<gene>
    <name evidence="2" type="ORF">E0D97_14640</name>
</gene>
<keyword evidence="3" id="KW-1185">Reference proteome</keyword>
<evidence type="ECO:0000313" key="2">
    <source>
        <dbReference type="EMBL" id="TCD13232.1"/>
    </source>
</evidence>
<name>A0A4R0PAF4_9HYPH</name>